<dbReference type="EMBL" id="RBNI01015113">
    <property type="protein sequence ID" value="RUP16995.1"/>
    <property type="molecule type" value="Genomic_DNA"/>
</dbReference>
<proteinExistence type="predicted"/>
<organism evidence="2 3">
    <name type="scientific">Jimgerdemannia flammicorona</name>
    <dbReference type="NCBI Taxonomy" id="994334"/>
    <lineage>
        <taxon>Eukaryota</taxon>
        <taxon>Fungi</taxon>
        <taxon>Fungi incertae sedis</taxon>
        <taxon>Mucoromycota</taxon>
        <taxon>Mucoromycotina</taxon>
        <taxon>Endogonomycetes</taxon>
        <taxon>Endogonales</taxon>
        <taxon>Endogonaceae</taxon>
        <taxon>Jimgerdemannia</taxon>
    </lineage>
</organism>
<feature type="transmembrane region" description="Helical" evidence="1">
    <location>
        <begin position="259"/>
        <end position="276"/>
    </location>
</feature>
<feature type="transmembrane region" description="Helical" evidence="1">
    <location>
        <begin position="108"/>
        <end position="126"/>
    </location>
</feature>
<dbReference type="OrthoDB" id="2448307at2759"/>
<feature type="transmembrane region" description="Helical" evidence="1">
    <location>
        <begin position="48"/>
        <end position="69"/>
    </location>
</feature>
<comment type="caution">
    <text evidence="2">The sequence shown here is derived from an EMBL/GenBank/DDBJ whole genome shotgun (WGS) entry which is preliminary data.</text>
</comment>
<gene>
    <name evidence="2" type="ORF">BC936DRAFT_139486</name>
</gene>
<feature type="transmembrane region" description="Helical" evidence="1">
    <location>
        <begin position="133"/>
        <end position="152"/>
    </location>
</feature>
<dbReference type="InterPro" id="IPR040410">
    <property type="entry name" value="UPF0658_Golgi"/>
</dbReference>
<evidence type="ECO:0000256" key="1">
    <source>
        <dbReference type="SAM" id="Phobius"/>
    </source>
</evidence>
<name>A0A433B9S9_9FUNG</name>
<keyword evidence="1" id="KW-1133">Transmembrane helix</keyword>
<dbReference type="PANTHER" id="PTHR34391:SF2">
    <property type="entry name" value="TRP C-TERMINAL DOMAIN-CONTAINING PROTEIN"/>
    <property type="match status" value="1"/>
</dbReference>
<feature type="transmembrane region" description="Helical" evidence="1">
    <location>
        <begin position="288"/>
        <end position="310"/>
    </location>
</feature>
<feature type="transmembrane region" description="Helical" evidence="1">
    <location>
        <begin position="316"/>
        <end position="338"/>
    </location>
</feature>
<dbReference type="GO" id="GO:0005794">
    <property type="term" value="C:Golgi apparatus"/>
    <property type="evidence" value="ECO:0007669"/>
    <property type="project" value="TreeGrafter"/>
</dbReference>
<keyword evidence="1" id="KW-0812">Transmembrane</keyword>
<feature type="transmembrane region" description="Helical" evidence="1">
    <location>
        <begin position="179"/>
        <end position="200"/>
    </location>
</feature>
<keyword evidence="3" id="KW-1185">Reference proteome</keyword>
<accession>A0A433B9S9</accession>
<keyword evidence="1" id="KW-0472">Membrane</keyword>
<feature type="transmembrane region" description="Helical" evidence="1">
    <location>
        <begin position="226"/>
        <end position="247"/>
    </location>
</feature>
<dbReference type="AlphaFoldDB" id="A0A433B9S9"/>
<sequence length="432" mass="48901">MLPRRTILGNRYPSILSNHTNHTLKLPRHAKRSEMGITRINDSKWTRIFLACAILQTIIVLGLEGAILFENFQAMQPLTTAKASPSFPDKEGVSTALDRLNRIKWENVAFIAFQLWALWLSFDGIINQNTVEIIAIAVINGLCAVVGVVQAADSAKWINYITALKLDISDLTTGEKIEIAQTTFVFLFAGFSAFVSWKLYQSFGWNIYKKIGADLDVQVMYKTFQYFVLILKINIFFQFLSSGFYLIQWALKEGFRWETVYLSVVTALVLPALILGRASVSTESRMTMIIFISFQGLILTHFGLILSQTLLPRNNWYFWIFVGMYERKATAVIAYLCMRKFGTGLKPYVQRGSRKSMVSGAFGPDGNAFADGGVNGKAWEIDDVQNNEELARFDLEGAPNDRERLHSVDLSERYAQQNSPLESRFAEKILVE</sequence>
<evidence type="ECO:0000313" key="2">
    <source>
        <dbReference type="EMBL" id="RUP16995.1"/>
    </source>
</evidence>
<reference evidence="2 3" key="1">
    <citation type="journal article" date="2018" name="New Phytol.">
        <title>Phylogenomics of Endogonaceae and evolution of mycorrhizas within Mucoromycota.</title>
        <authorList>
            <person name="Chang Y."/>
            <person name="Desiro A."/>
            <person name="Na H."/>
            <person name="Sandor L."/>
            <person name="Lipzen A."/>
            <person name="Clum A."/>
            <person name="Barry K."/>
            <person name="Grigoriev I.V."/>
            <person name="Martin F.M."/>
            <person name="Stajich J.E."/>
            <person name="Smith M.E."/>
            <person name="Bonito G."/>
            <person name="Spatafora J.W."/>
        </authorList>
    </citation>
    <scope>NUCLEOTIDE SEQUENCE [LARGE SCALE GENOMIC DNA]</scope>
    <source>
        <strain evidence="2 3">GMNB39</strain>
    </source>
</reference>
<dbReference type="Proteomes" id="UP000268093">
    <property type="component" value="Unassembled WGS sequence"/>
</dbReference>
<dbReference type="PANTHER" id="PTHR34391">
    <property type="entry name" value="UPF0658 GOLGI APPARATUS MEMBRANE PROTEIN C1952.10C-RELATED"/>
    <property type="match status" value="1"/>
</dbReference>
<protein>
    <submittedName>
        <fullName evidence="2">Uncharacterized protein</fullName>
    </submittedName>
</protein>
<evidence type="ECO:0000313" key="3">
    <source>
        <dbReference type="Proteomes" id="UP000268093"/>
    </source>
</evidence>